<keyword evidence="7" id="KW-1185">Reference proteome</keyword>
<comment type="pathway">
    <text evidence="1">Carbohydrate metabolism; D-tagatose 6-phosphate degradation; D-glyceraldehyde 3-phosphate and glycerone phosphate from D-tagatose 6-phosphate: step 2/2.</text>
</comment>
<dbReference type="InterPro" id="IPR050303">
    <property type="entry name" value="GatZ_KbaZ_carbometab"/>
</dbReference>
<evidence type="ECO:0000256" key="3">
    <source>
        <dbReference type="ARBA" id="ARBA00061222"/>
    </source>
</evidence>
<evidence type="ECO:0000313" key="7">
    <source>
        <dbReference type="Proteomes" id="UP000515917"/>
    </source>
</evidence>
<dbReference type="InterPro" id="IPR012062">
    <property type="entry name" value="GatZ/KbaZ-like"/>
</dbReference>
<evidence type="ECO:0000256" key="4">
    <source>
        <dbReference type="ARBA" id="ARBA00063661"/>
    </source>
</evidence>
<evidence type="ECO:0000256" key="2">
    <source>
        <dbReference type="ARBA" id="ARBA00056284"/>
    </source>
</evidence>
<dbReference type="KEGG" id="ifl:C1H71_00840"/>
<dbReference type="SUPFAM" id="SSF51569">
    <property type="entry name" value="Aldolase"/>
    <property type="match status" value="1"/>
</dbReference>
<evidence type="ECO:0000256" key="1">
    <source>
        <dbReference type="ARBA" id="ARBA00005191"/>
    </source>
</evidence>
<dbReference type="AlphaFoldDB" id="A0A7G3GFL4"/>
<sequence length="430" mass="46811">MGQFSVGVNSQHKKGRLNGIYSICSAHPLVLEAALRQGLQDDSYILIEATSNQVNQFGGYTGMKPADFKEYVFAIANKVGFAKARIILGGDHLGPNAWQKEPAAQAMAKAAEMVSAYVLAGFRKIHLDCSMSCAGDPVPLSDATVAKRAVALCQVAEGAWQTAGGEAPVYVIGTEVPVPGGAQESLEGVEVTSPAAAAQTLKVHQQVFADAGCAAAWSRVIAMVVQPGVEFDNHKVVRYQRERAAALSHFMTTQPMVYEAHSTDYQSEASLQELVQDHFAILKVGPGLTFALREAMFALDAIEREAIGEFAASHLKDTLSQVMKEEPDYWLAYYEQAGHQQYLDRNYSLSDRIRYYWPHPEVSAAVAKLFDNLRRQPPLPTLISQYLPEQAKKISAGLLSASPEAWVVDKIMEVTGLYARACGMAQEVKA</sequence>
<evidence type="ECO:0000313" key="6">
    <source>
        <dbReference type="EMBL" id="QBC45595.1"/>
    </source>
</evidence>
<dbReference type="Gene3D" id="3.20.20.70">
    <property type="entry name" value="Aldolase class I"/>
    <property type="match status" value="1"/>
</dbReference>
<dbReference type="EMBL" id="CP025781">
    <property type="protein sequence ID" value="QBC45595.1"/>
    <property type="molecule type" value="Genomic_DNA"/>
</dbReference>
<dbReference type="GO" id="GO:0005975">
    <property type="term" value="P:carbohydrate metabolic process"/>
    <property type="evidence" value="ECO:0007669"/>
    <property type="project" value="InterPro"/>
</dbReference>
<dbReference type="InterPro" id="IPR013785">
    <property type="entry name" value="Aldolase_TIM"/>
</dbReference>
<comment type="subunit">
    <text evidence="4">Forms a complex with GatY.</text>
</comment>
<dbReference type="PIRSF" id="PIRSF009264">
    <property type="entry name" value="TagBP_ald_AgaZ"/>
    <property type="match status" value="1"/>
</dbReference>
<gene>
    <name evidence="6" type="ORF">C1H71_00840</name>
</gene>
<reference evidence="6 7" key="1">
    <citation type="submission" date="2018-01" db="EMBL/GenBank/DDBJ databases">
        <title>Genome sequence of Iodobacter sp. strain PCH194 isolated from Indian Trans-Himalaya.</title>
        <authorList>
            <person name="Kumar V."/>
            <person name="Thakur V."/>
            <person name="Kumar S."/>
            <person name="Singh D."/>
        </authorList>
    </citation>
    <scope>NUCLEOTIDE SEQUENCE [LARGE SCALE GENOMIC DNA]</scope>
    <source>
        <strain evidence="6 7">PCH194</strain>
    </source>
</reference>
<accession>A0A7G3GFL4</accession>
<proteinExistence type="inferred from homology"/>
<dbReference type="NCBIfam" id="TIGR02810">
    <property type="entry name" value="agaZ_gatZ"/>
    <property type="match status" value="1"/>
</dbReference>
<comment type="similarity">
    <text evidence="3">Belongs to the GatZ/KbaZ family. GatZ subfamily.</text>
</comment>
<dbReference type="PANTHER" id="PTHR32502">
    <property type="entry name" value="N-ACETYLGALACTOSAMINE PERMEASE II COMPONENT-RELATED"/>
    <property type="match status" value="1"/>
</dbReference>
<dbReference type="FunFam" id="3.20.20.70:FF:000141">
    <property type="entry name" value="D-tagatose-1,6-bisphosphate aldolase subunit GatZ"/>
    <property type="match status" value="1"/>
</dbReference>
<dbReference type="Pfam" id="PF08013">
    <property type="entry name" value="GatZ_KbaZ-like"/>
    <property type="match status" value="1"/>
</dbReference>
<evidence type="ECO:0000256" key="5">
    <source>
        <dbReference type="ARBA" id="ARBA00067234"/>
    </source>
</evidence>
<comment type="function">
    <text evidence="2">Component of the tagatose-1,6-bisphosphate aldolase GatYZ that is required for full activity and stability of the Y subunit. Could have a chaperone-like function for the proper and stable folding of GatY. When expressed alone, GatZ does not show any aldolase activity. Is involved in the catabolism of galactitol.</text>
</comment>
<dbReference type="Proteomes" id="UP000515917">
    <property type="component" value="Chromosome"/>
</dbReference>
<dbReference type="PANTHER" id="PTHR32502:SF2">
    <property type="entry name" value="D-TAGATOSE-1,6-BISPHOSPHATE ALDOLASE SUBUNIT KBAZ"/>
    <property type="match status" value="1"/>
</dbReference>
<protein>
    <recommendedName>
        <fullName evidence="5">D-tagatose-1,6-bisphosphate aldolase subunit GatZ</fullName>
    </recommendedName>
</protein>
<organism evidence="6 7">
    <name type="scientific">Iodobacter fluviatilis</name>
    <dbReference type="NCBI Taxonomy" id="537"/>
    <lineage>
        <taxon>Bacteria</taxon>
        <taxon>Pseudomonadati</taxon>
        <taxon>Pseudomonadota</taxon>
        <taxon>Betaproteobacteria</taxon>
        <taxon>Neisseriales</taxon>
        <taxon>Chitinibacteraceae</taxon>
        <taxon>Iodobacter</taxon>
    </lineage>
</organism>
<dbReference type="Gene3D" id="1.10.400.20">
    <property type="entry name" value="putative tagatose 6-phosphate kinase domain like"/>
    <property type="match status" value="1"/>
</dbReference>
<dbReference type="GO" id="GO:0009401">
    <property type="term" value="P:phosphoenolpyruvate-dependent sugar phosphotransferase system"/>
    <property type="evidence" value="ECO:0007669"/>
    <property type="project" value="TreeGrafter"/>
</dbReference>
<dbReference type="GO" id="GO:0005886">
    <property type="term" value="C:plasma membrane"/>
    <property type="evidence" value="ECO:0007669"/>
    <property type="project" value="TreeGrafter"/>
</dbReference>
<name>A0A7G3GFL4_9NEIS</name>